<dbReference type="EMBL" id="SPRX01000001">
    <property type="protein sequence ID" value="TIC70204.1"/>
    <property type="molecule type" value="Genomic_DNA"/>
</dbReference>
<evidence type="ECO:0000313" key="9">
    <source>
        <dbReference type="Proteomes" id="UP000307169"/>
    </source>
</evidence>
<evidence type="ECO:0000313" key="1">
    <source>
        <dbReference type="EMBL" id="TIB82653.1"/>
    </source>
</evidence>
<dbReference type="GO" id="GO:0005737">
    <property type="term" value="C:cytoplasm"/>
    <property type="evidence" value="ECO:0007669"/>
    <property type="project" value="TreeGrafter"/>
</dbReference>
<evidence type="ECO:0000313" key="7">
    <source>
        <dbReference type="Proteomes" id="UP000305362"/>
    </source>
</evidence>
<dbReference type="OMA" id="HKAKYIQ"/>
<evidence type="ECO:0000313" key="10">
    <source>
        <dbReference type="Proteomes" id="UP000309601"/>
    </source>
</evidence>
<evidence type="ECO:0000313" key="8">
    <source>
        <dbReference type="Proteomes" id="UP000305647"/>
    </source>
</evidence>
<dbReference type="Proteomes" id="UP000305362">
    <property type="component" value="Unassembled WGS sequence"/>
</dbReference>
<dbReference type="InterPro" id="IPR036412">
    <property type="entry name" value="HAD-like_sf"/>
</dbReference>
<dbReference type="OrthoDB" id="426235at2759"/>
<dbReference type="GO" id="GO:0016791">
    <property type="term" value="F:phosphatase activity"/>
    <property type="evidence" value="ECO:0007669"/>
    <property type="project" value="TreeGrafter"/>
</dbReference>
<dbReference type="Pfam" id="PF13344">
    <property type="entry name" value="Hydrolase_6"/>
    <property type="match status" value="1"/>
</dbReference>
<name>A0A4T0LX89_9BASI</name>
<organism evidence="5 10">
    <name type="scientific">Wallemia mellicola</name>
    <dbReference type="NCBI Taxonomy" id="1708541"/>
    <lineage>
        <taxon>Eukaryota</taxon>
        <taxon>Fungi</taxon>
        <taxon>Dikarya</taxon>
        <taxon>Basidiomycota</taxon>
        <taxon>Wallemiomycotina</taxon>
        <taxon>Wallemiomycetes</taxon>
        <taxon>Wallemiales</taxon>
        <taxon>Wallemiaceae</taxon>
        <taxon>Wallemia</taxon>
    </lineage>
</organism>
<dbReference type="PANTHER" id="PTHR19288:SF46">
    <property type="entry name" value="HALOACID DEHALOGENASE-LIKE HYDROLASE DOMAIN-CONTAINING PROTEIN 2"/>
    <property type="match status" value="1"/>
</dbReference>
<gene>
    <name evidence="4" type="ORF">E3Q01_00132</name>
    <name evidence="5" type="ORF">E3Q02_00128</name>
    <name evidence="6" type="ORF">E3Q03_00319</name>
    <name evidence="3" type="ORF">E3Q10_00140</name>
    <name evidence="2" type="ORF">E3Q17_00092</name>
    <name evidence="1" type="ORF">E3Q22_00139</name>
</gene>
<dbReference type="PANTHER" id="PTHR19288">
    <property type="entry name" value="4-NITROPHENYLPHOSPHATASE-RELATED"/>
    <property type="match status" value="1"/>
</dbReference>
<dbReference type="EMBL" id="SPRH01000001">
    <property type="protein sequence ID" value="TIC05027.1"/>
    <property type="molecule type" value="Genomic_DNA"/>
</dbReference>
<evidence type="ECO:0000313" key="5">
    <source>
        <dbReference type="EMBL" id="TIC71325.1"/>
    </source>
</evidence>
<dbReference type="Proteomes" id="UP000305647">
    <property type="component" value="Unassembled WGS sequence"/>
</dbReference>
<evidence type="ECO:0000313" key="2">
    <source>
        <dbReference type="EMBL" id="TIC05027.1"/>
    </source>
</evidence>
<dbReference type="EMBL" id="SPRC01000001">
    <property type="protein sequence ID" value="TIB82653.1"/>
    <property type="molecule type" value="Genomic_DNA"/>
</dbReference>
<dbReference type="EMBL" id="SPRV01000002">
    <property type="protein sequence ID" value="TIC71614.1"/>
    <property type="molecule type" value="Genomic_DNA"/>
</dbReference>
<dbReference type="AlphaFoldDB" id="A0A4T0LX89"/>
<evidence type="ECO:0000313" key="3">
    <source>
        <dbReference type="EMBL" id="TIC34697.1"/>
    </source>
</evidence>
<dbReference type="SUPFAM" id="SSF56784">
    <property type="entry name" value="HAD-like"/>
    <property type="match status" value="1"/>
</dbReference>
<protein>
    <submittedName>
        <fullName evidence="5">HAD-like protein</fullName>
    </submittedName>
</protein>
<dbReference type="InterPro" id="IPR023214">
    <property type="entry name" value="HAD_sf"/>
</dbReference>
<proteinExistence type="predicted"/>
<dbReference type="Gene3D" id="3.40.50.1000">
    <property type="entry name" value="HAD superfamily/HAD-like"/>
    <property type="match status" value="2"/>
</dbReference>
<reference evidence="7 8" key="1">
    <citation type="submission" date="2019-03" db="EMBL/GenBank/DDBJ databases">
        <title>Sequencing 25 genomes of Wallemia mellicola.</title>
        <authorList>
            <person name="Gostincar C."/>
        </authorList>
    </citation>
    <scope>NUCLEOTIDE SEQUENCE [LARGE SCALE GENOMIC DNA]</scope>
    <source>
        <strain evidence="2 9">EXF-1262</strain>
        <strain evidence="5 10">EXF-1274</strain>
        <strain evidence="6 7">EXF-1277</strain>
        <strain evidence="1 11">EXF-6152</strain>
        <strain evidence="4 12">EXF-757</strain>
        <strain evidence="3 8">EXF-8738</strain>
    </source>
</reference>
<evidence type="ECO:0000313" key="12">
    <source>
        <dbReference type="Proteomes" id="UP000310708"/>
    </source>
</evidence>
<dbReference type="EMBL" id="SPRO01000001">
    <property type="protein sequence ID" value="TIC34697.1"/>
    <property type="molecule type" value="Genomic_DNA"/>
</dbReference>
<dbReference type="Proteomes" id="UP000310685">
    <property type="component" value="Unassembled WGS sequence"/>
</dbReference>
<dbReference type="Pfam" id="PF13242">
    <property type="entry name" value="Hydrolase_like"/>
    <property type="match status" value="1"/>
</dbReference>
<dbReference type="Proteomes" id="UP000310708">
    <property type="component" value="Unassembled WGS sequence"/>
</dbReference>
<dbReference type="EMBL" id="SPRW01000001">
    <property type="protein sequence ID" value="TIC71325.1"/>
    <property type="molecule type" value="Genomic_DNA"/>
</dbReference>
<accession>A0A4T0LX89</accession>
<evidence type="ECO:0000313" key="11">
    <source>
        <dbReference type="Proteomes" id="UP000310685"/>
    </source>
</evidence>
<evidence type="ECO:0000313" key="6">
    <source>
        <dbReference type="EMBL" id="TIC71614.1"/>
    </source>
</evidence>
<dbReference type="InterPro" id="IPR006357">
    <property type="entry name" value="HAD-SF_hydro_IIA"/>
</dbReference>
<comment type="caution">
    <text evidence="5">The sequence shown here is derived from an EMBL/GenBank/DDBJ whole genome shotgun (WGS) entry which is preliminary data.</text>
</comment>
<dbReference type="Proteomes" id="UP000309601">
    <property type="component" value="Unassembled WGS sequence"/>
</dbReference>
<sequence>MKGILIDISGTLVTSNGVARSTINAINKLKLKGIPFRICSNASKESHNKVISDLSTKLDGIDLNPNHVITAISSSKSYVTHSNLNPLLLLSNSAKDDFKDYSSDKTDYDSVLIGLSAESLNYPNLNNAFRILNQPGSQLIATHASKYFADKDNQLSLGPGGFVKALEYVTDKKAIICGKPSDEFFISCLKSLNLRESDWKDVAIIGDDALSDLGTSLPLRKVLVRTGKYRRGDEDKVKDLYGIYDTFADFVDSID</sequence>
<evidence type="ECO:0000313" key="4">
    <source>
        <dbReference type="EMBL" id="TIC70204.1"/>
    </source>
</evidence>
<dbReference type="Proteomes" id="UP000307169">
    <property type="component" value="Unassembled WGS sequence"/>
</dbReference>